<dbReference type="AlphaFoldDB" id="A0A3P7ITC4"/>
<sequence length="175" mass="20310">MDISQFDTICTTLQLPITPTETPSFVCENDEIQEPQTKSEEAFDNRFGLELGEEKNERIIEQNFGFSQKSQNNTEAELEEDSTQSDASSSTSECSLDEMIPAHESDNIYRPTVVPTTDLPYHTFHDAVMQRRNQRRQIRRAEEFLRNSVLLAKRNQVYDEFGQFVRLLNPKDNIR</sequence>
<name>A0A3P7ITC4_STRVU</name>
<dbReference type="EMBL" id="UYYB01018854">
    <property type="protein sequence ID" value="VDM71113.1"/>
    <property type="molecule type" value="Genomic_DNA"/>
</dbReference>
<evidence type="ECO:0000256" key="1">
    <source>
        <dbReference type="SAM" id="MobiDB-lite"/>
    </source>
</evidence>
<evidence type="ECO:0000313" key="2">
    <source>
        <dbReference type="EMBL" id="VDM71113.1"/>
    </source>
</evidence>
<accession>A0A3P7ITC4</accession>
<protein>
    <submittedName>
        <fullName evidence="2">Uncharacterized protein</fullName>
    </submittedName>
</protein>
<dbReference type="Proteomes" id="UP000270094">
    <property type="component" value="Unassembled WGS sequence"/>
</dbReference>
<dbReference type="OrthoDB" id="5876532at2759"/>
<feature type="compositionally biased region" description="Low complexity" evidence="1">
    <location>
        <begin position="84"/>
        <end position="95"/>
    </location>
</feature>
<reference evidence="2 3" key="1">
    <citation type="submission" date="2018-11" db="EMBL/GenBank/DDBJ databases">
        <authorList>
            <consortium name="Pathogen Informatics"/>
        </authorList>
    </citation>
    <scope>NUCLEOTIDE SEQUENCE [LARGE SCALE GENOMIC DNA]</scope>
</reference>
<organism evidence="2 3">
    <name type="scientific">Strongylus vulgaris</name>
    <name type="common">Blood worm</name>
    <dbReference type="NCBI Taxonomy" id="40348"/>
    <lineage>
        <taxon>Eukaryota</taxon>
        <taxon>Metazoa</taxon>
        <taxon>Ecdysozoa</taxon>
        <taxon>Nematoda</taxon>
        <taxon>Chromadorea</taxon>
        <taxon>Rhabditida</taxon>
        <taxon>Rhabditina</taxon>
        <taxon>Rhabditomorpha</taxon>
        <taxon>Strongyloidea</taxon>
        <taxon>Strongylidae</taxon>
        <taxon>Strongylus</taxon>
    </lineage>
</organism>
<gene>
    <name evidence="2" type="ORF">SVUK_LOCUS6111</name>
</gene>
<feature type="compositionally biased region" description="Polar residues" evidence="1">
    <location>
        <begin position="64"/>
        <end position="75"/>
    </location>
</feature>
<keyword evidence="3" id="KW-1185">Reference proteome</keyword>
<feature type="region of interest" description="Disordered" evidence="1">
    <location>
        <begin position="63"/>
        <end position="95"/>
    </location>
</feature>
<proteinExistence type="predicted"/>
<evidence type="ECO:0000313" key="3">
    <source>
        <dbReference type="Proteomes" id="UP000270094"/>
    </source>
</evidence>